<protein>
    <submittedName>
        <fullName evidence="1">Tetratricopeptide repeat protein 28</fullName>
    </submittedName>
</protein>
<gene>
    <name evidence="1" type="ORF">QBC42DRAFT_230337</name>
</gene>
<dbReference type="Gene3D" id="1.25.40.20">
    <property type="entry name" value="Ankyrin repeat-containing domain"/>
    <property type="match status" value="1"/>
</dbReference>
<dbReference type="AlphaFoldDB" id="A0AAV9HL73"/>
<keyword evidence="2" id="KW-1185">Reference proteome</keyword>
<dbReference type="InterPro" id="IPR011990">
    <property type="entry name" value="TPR-like_helical_dom_sf"/>
</dbReference>
<dbReference type="SUPFAM" id="SSF48403">
    <property type="entry name" value="Ankyrin repeat"/>
    <property type="match status" value="1"/>
</dbReference>
<dbReference type="Proteomes" id="UP001321749">
    <property type="component" value="Unassembled WGS sequence"/>
</dbReference>
<organism evidence="1 2">
    <name type="scientific">Cladorrhinum samala</name>
    <dbReference type="NCBI Taxonomy" id="585594"/>
    <lineage>
        <taxon>Eukaryota</taxon>
        <taxon>Fungi</taxon>
        <taxon>Dikarya</taxon>
        <taxon>Ascomycota</taxon>
        <taxon>Pezizomycotina</taxon>
        <taxon>Sordariomycetes</taxon>
        <taxon>Sordariomycetidae</taxon>
        <taxon>Sordariales</taxon>
        <taxon>Podosporaceae</taxon>
        <taxon>Cladorrhinum</taxon>
    </lineage>
</organism>
<dbReference type="SMART" id="SM00028">
    <property type="entry name" value="TPR"/>
    <property type="match status" value="4"/>
</dbReference>
<name>A0AAV9HL73_9PEZI</name>
<dbReference type="Gene3D" id="1.25.40.10">
    <property type="entry name" value="Tetratricopeptide repeat domain"/>
    <property type="match status" value="1"/>
</dbReference>
<dbReference type="InterPro" id="IPR036770">
    <property type="entry name" value="Ankyrin_rpt-contain_sf"/>
</dbReference>
<proteinExistence type="predicted"/>
<reference evidence="1" key="2">
    <citation type="submission" date="2023-06" db="EMBL/GenBank/DDBJ databases">
        <authorList>
            <consortium name="Lawrence Berkeley National Laboratory"/>
            <person name="Mondo S.J."/>
            <person name="Hensen N."/>
            <person name="Bonometti L."/>
            <person name="Westerberg I."/>
            <person name="Brannstrom I.O."/>
            <person name="Guillou S."/>
            <person name="Cros-Aarteil S."/>
            <person name="Calhoun S."/>
            <person name="Haridas S."/>
            <person name="Kuo A."/>
            <person name="Pangilinan J."/>
            <person name="Riley R."/>
            <person name="Labutti K."/>
            <person name="Andreopoulos B."/>
            <person name="Lipzen A."/>
            <person name="Chen C."/>
            <person name="Yanf M."/>
            <person name="Daum C."/>
            <person name="Ng V."/>
            <person name="Clum A."/>
            <person name="Steindorff A."/>
            <person name="Ohm R."/>
            <person name="Martin F."/>
            <person name="Silar P."/>
            <person name="Natvig D."/>
            <person name="Lalanne C."/>
            <person name="Gautier V."/>
            <person name="Ament-Velasquez S.L."/>
            <person name="Kruys A."/>
            <person name="Hutchinson M.I."/>
            <person name="Powell A.J."/>
            <person name="Barry K."/>
            <person name="Miller A.N."/>
            <person name="Grigoriev I.V."/>
            <person name="Debuchy R."/>
            <person name="Gladieux P."/>
            <person name="Thoren M.H."/>
            <person name="Johannesson H."/>
        </authorList>
    </citation>
    <scope>NUCLEOTIDE SEQUENCE</scope>
    <source>
        <strain evidence="1">PSN324</strain>
    </source>
</reference>
<comment type="caution">
    <text evidence="1">The sequence shown here is derived from an EMBL/GenBank/DDBJ whole genome shotgun (WGS) entry which is preliminary data.</text>
</comment>
<accession>A0AAV9HL73</accession>
<dbReference type="EMBL" id="MU865020">
    <property type="protein sequence ID" value="KAK4460087.1"/>
    <property type="molecule type" value="Genomic_DNA"/>
</dbReference>
<evidence type="ECO:0000313" key="2">
    <source>
        <dbReference type="Proteomes" id="UP001321749"/>
    </source>
</evidence>
<dbReference type="SUPFAM" id="SSF48452">
    <property type="entry name" value="TPR-like"/>
    <property type="match status" value="1"/>
</dbReference>
<evidence type="ECO:0000313" key="1">
    <source>
        <dbReference type="EMBL" id="KAK4460087.1"/>
    </source>
</evidence>
<dbReference type="InterPro" id="IPR019734">
    <property type="entry name" value="TPR_rpt"/>
</dbReference>
<sequence>MDLPATLLVEVLEGVAVAAFPAQANSKEDGALIKGIADWLLSCGTQQSSFADWRSAIQANFDKGEEGGQQLANIALAVGFLRQASRENLTVTPTELDAVWDLIYEALAGTLTHRRQFFSASRSAQGFLAVPLCSLVRDGNIDQLFRLHVWLPDGKRGNPDFALHSHQPFAQSWVLAGEGHDHSYKVEPCTADPAGATHAEYAIGWKDSGSKADEEGASYKTHQSYSIVRNTEKLVCLTPLRTSLHTRNMSYTIPAAQVHRTEVTPDVLHATLFFFDSRRGFEKHAPVLGPKDGRSFKQLRDPGGFTPTEIAKLVHSLRKWEASIAEGKQYAKKSELEEALRAFGIALHLCEATDCFPNPPLYRHLTLRELGNMNRRFGRYQQAREDLEAALAIIPPSLRSAETSGELGVVYRHMNLLENAKVAFETQYSTSRELNFERGSCRAVGNLGMVNYQLYQQTGDPSLLELAIRQLEERTESARRLQESVETEFADADTKAHWRSFATTWESIGHARLSLCYASQGKTKEAIASALKSLNHAISLEDPVVIAFSRFFFGRALLLDGQKDEAMSQFNPPGTCTPAMALCKEPSDEHRQYLKELVDAGADMELVDEQGYTALEYAVFNGDAASEALVLEGLRRKLSGHPNIEIELGNLKAGARLRKGYRELFQDKLRPVLLNGDQSDGLRTLRLAYAAALAQDPETRRHFDELKFLPYTEFLEFGRLPRSSDGLATPFLSPAGVESSTKFVIFFSYRWINTDKTSNTPDDSNNTQYRRMISATEAFLKLHPDVDRNTLGLWVDHACVDQDNPMAGVNALPIIIAQCNAVISLVSDDYYSRAWCSVEVMMVQTLRKSYNLHLWYEHVPQDPEGQVVGGTLREGPIGLEIVMAEKFLTFEDDRPKVLFLEKQSKLLG</sequence>
<reference evidence="1" key="1">
    <citation type="journal article" date="2023" name="Mol. Phylogenet. Evol.">
        <title>Genome-scale phylogeny and comparative genomics of the fungal order Sordariales.</title>
        <authorList>
            <person name="Hensen N."/>
            <person name="Bonometti L."/>
            <person name="Westerberg I."/>
            <person name="Brannstrom I.O."/>
            <person name="Guillou S."/>
            <person name="Cros-Aarteil S."/>
            <person name="Calhoun S."/>
            <person name="Haridas S."/>
            <person name="Kuo A."/>
            <person name="Mondo S."/>
            <person name="Pangilinan J."/>
            <person name="Riley R."/>
            <person name="LaButti K."/>
            <person name="Andreopoulos B."/>
            <person name="Lipzen A."/>
            <person name="Chen C."/>
            <person name="Yan M."/>
            <person name="Daum C."/>
            <person name="Ng V."/>
            <person name="Clum A."/>
            <person name="Steindorff A."/>
            <person name="Ohm R.A."/>
            <person name="Martin F."/>
            <person name="Silar P."/>
            <person name="Natvig D.O."/>
            <person name="Lalanne C."/>
            <person name="Gautier V."/>
            <person name="Ament-Velasquez S.L."/>
            <person name="Kruys A."/>
            <person name="Hutchinson M.I."/>
            <person name="Powell A.J."/>
            <person name="Barry K."/>
            <person name="Miller A.N."/>
            <person name="Grigoriev I.V."/>
            <person name="Debuchy R."/>
            <person name="Gladieux P."/>
            <person name="Hiltunen Thoren M."/>
            <person name="Johannesson H."/>
        </authorList>
    </citation>
    <scope>NUCLEOTIDE SEQUENCE</scope>
    <source>
        <strain evidence="1">PSN324</strain>
    </source>
</reference>